<gene>
    <name evidence="4" type="ORF">DW116_12185</name>
</gene>
<proteinExistence type="inferred from homology"/>
<dbReference type="EMBL" id="QRMI01000041">
    <property type="protein sequence ID" value="RHJ58024.1"/>
    <property type="molecule type" value="Genomic_DNA"/>
</dbReference>
<dbReference type="Proteomes" id="UP000285832">
    <property type="component" value="Unassembled WGS sequence"/>
</dbReference>
<dbReference type="Pfam" id="PF02397">
    <property type="entry name" value="Bac_transf"/>
    <property type="match status" value="1"/>
</dbReference>
<evidence type="ECO:0000256" key="2">
    <source>
        <dbReference type="SAM" id="Phobius"/>
    </source>
</evidence>
<protein>
    <submittedName>
        <fullName evidence="4">Sugar transferase</fullName>
    </submittedName>
</protein>
<accession>A0A415CWG9</accession>
<reference evidence="4 5" key="1">
    <citation type="submission" date="2018-08" db="EMBL/GenBank/DDBJ databases">
        <title>A genome reference for cultivated species of the human gut microbiota.</title>
        <authorList>
            <person name="Zou Y."/>
            <person name="Xue W."/>
            <person name="Luo G."/>
        </authorList>
    </citation>
    <scope>NUCLEOTIDE SEQUENCE [LARGE SCALE GENOMIC DNA]</scope>
    <source>
        <strain evidence="4 5">AM09-9</strain>
    </source>
</reference>
<evidence type="ECO:0000313" key="4">
    <source>
        <dbReference type="EMBL" id="RHJ58024.1"/>
    </source>
</evidence>
<dbReference type="InterPro" id="IPR003362">
    <property type="entry name" value="Bact_transf"/>
</dbReference>
<keyword evidence="2" id="KW-0812">Transmembrane</keyword>
<keyword evidence="4" id="KW-0808">Transferase</keyword>
<dbReference type="GO" id="GO:0016780">
    <property type="term" value="F:phosphotransferase activity, for other substituted phosphate groups"/>
    <property type="evidence" value="ECO:0007669"/>
    <property type="project" value="TreeGrafter"/>
</dbReference>
<dbReference type="PANTHER" id="PTHR30576">
    <property type="entry name" value="COLANIC BIOSYNTHESIS UDP-GLUCOSE LIPID CARRIER TRANSFERASE"/>
    <property type="match status" value="1"/>
</dbReference>
<evidence type="ECO:0000313" key="5">
    <source>
        <dbReference type="Proteomes" id="UP000285832"/>
    </source>
</evidence>
<evidence type="ECO:0000259" key="3">
    <source>
        <dbReference type="Pfam" id="PF02397"/>
    </source>
</evidence>
<keyword evidence="2" id="KW-1133">Transmembrane helix</keyword>
<comment type="similarity">
    <text evidence="1">Belongs to the bacterial sugar transferase family.</text>
</comment>
<dbReference type="PANTHER" id="PTHR30576:SF0">
    <property type="entry name" value="UNDECAPRENYL-PHOSPHATE N-ACETYLGALACTOSAMINYL 1-PHOSPHATE TRANSFERASE-RELATED"/>
    <property type="match status" value="1"/>
</dbReference>
<name>A0A415CWG9_9FIRM</name>
<sequence length="210" mass="24184">MPNKKEASPFYRDYVKRVIDLVIAIPVFCIAFIPMLIIGIAVKLDSSGPILFKQDRIGKDGKVFSMLKFRSMCVGAEKKGSGVYSGKGDTRVTKVGRFIRATSLDELPQLINVLRGDMSLLGPRPPLTYHPWPIEEYTEEQLHMFDVRPGFSGWAQIHGRKDVEWNHRIELNVWYVRHIRFTLDVQIFFTTIFKVLLNKDNENKGETLKK</sequence>
<evidence type="ECO:0000256" key="1">
    <source>
        <dbReference type="ARBA" id="ARBA00006464"/>
    </source>
</evidence>
<comment type="caution">
    <text evidence="4">The sequence shown here is derived from an EMBL/GenBank/DDBJ whole genome shotgun (WGS) entry which is preliminary data.</text>
</comment>
<dbReference type="AlphaFoldDB" id="A0A415CWG9"/>
<feature type="transmembrane region" description="Helical" evidence="2">
    <location>
        <begin position="21"/>
        <end position="42"/>
    </location>
</feature>
<keyword evidence="2" id="KW-0472">Membrane</keyword>
<organism evidence="4 5">
    <name type="scientific">[Ruminococcus] lactaris</name>
    <dbReference type="NCBI Taxonomy" id="46228"/>
    <lineage>
        <taxon>Bacteria</taxon>
        <taxon>Bacillati</taxon>
        <taxon>Bacillota</taxon>
        <taxon>Clostridia</taxon>
        <taxon>Lachnospirales</taxon>
        <taxon>Lachnospiraceae</taxon>
        <taxon>Mediterraneibacter</taxon>
    </lineage>
</organism>
<feature type="domain" description="Bacterial sugar transferase" evidence="3">
    <location>
        <begin position="16"/>
        <end position="196"/>
    </location>
</feature>